<dbReference type="GeneID" id="7847040"/>
<proteinExistence type="predicted"/>
<keyword evidence="1" id="KW-0732">Signal</keyword>
<accession>I7MN33</accession>
<evidence type="ECO:0000313" key="3">
    <source>
        <dbReference type="Proteomes" id="UP000009168"/>
    </source>
</evidence>
<dbReference type="RefSeq" id="XP_001028062.2">
    <property type="nucleotide sequence ID" value="XM_001028062.2"/>
</dbReference>
<dbReference type="InterPro" id="IPR046341">
    <property type="entry name" value="SET_dom_sf"/>
</dbReference>
<feature type="signal peptide" evidence="1">
    <location>
        <begin position="1"/>
        <end position="16"/>
    </location>
</feature>
<evidence type="ECO:0000256" key="1">
    <source>
        <dbReference type="SAM" id="SignalP"/>
    </source>
</evidence>
<sequence length="547" mass="65635">MKSLFISLFLFAFVFSDVNKEQQQKQPAAENDEKELVEKLKNNEILYIQQVCMTFSESQCKQFNYDQYLSRGNLTQRAEQLNEMAQRLKHINPAFEFRVFDNQTISLVPKKNLTDDNFIFRSNKQNSLTNELNPKTFYNYKDMKNNFEEFKNILKKFEHEREIQLVLNLLLHIENINHSIFSLYLPHIPSTMNVPILTFGLTEMQVLASIDKNMLHKFMEKKMEIQQYWYKFKNLTSNYTEKQMKQIFGFKEERLVDFADFSWALLHVYKYSIDYEGVYYIIPGFEFVRQTNNYLKKIYFQTEENSDLTVFIPGYQKGRPLVYHYNKDPEHYFIFNREINHNHPKDCVQLKIINEKEISQCMEDILFYANINKGNLCVRKDKEFLHQIDVFIQVINLKRSFSCKCRDDIREVIYKNPDINLIDSINIIKEKCLQGKYNDPKYYQKDIRPQFQPVLEAQKQEYDSFLKKLSNEEFVLKNLQGIYVENLELLYNLANYKKKALQILERAIKRAYAAVDQHKLSENSFKREQKNSKEEENIVIDLEKEDL</sequence>
<organism evidence="2 3">
    <name type="scientific">Tetrahymena thermophila (strain SB210)</name>
    <dbReference type="NCBI Taxonomy" id="312017"/>
    <lineage>
        <taxon>Eukaryota</taxon>
        <taxon>Sar</taxon>
        <taxon>Alveolata</taxon>
        <taxon>Ciliophora</taxon>
        <taxon>Intramacronucleata</taxon>
        <taxon>Oligohymenophorea</taxon>
        <taxon>Hymenostomatida</taxon>
        <taxon>Tetrahymenina</taxon>
        <taxon>Tetrahymenidae</taxon>
        <taxon>Tetrahymena</taxon>
    </lineage>
</organism>
<dbReference type="KEGG" id="tet:TTHERM_00526510"/>
<dbReference type="InParanoid" id="I7MN33"/>
<evidence type="ECO:0000313" key="2">
    <source>
        <dbReference type="EMBL" id="EAS07820.2"/>
    </source>
</evidence>
<feature type="chain" id="PRO_5003712484" description="Transmembrane protein" evidence="1">
    <location>
        <begin position="17"/>
        <end position="547"/>
    </location>
</feature>
<protein>
    <recommendedName>
        <fullName evidence="4">Transmembrane protein</fullName>
    </recommendedName>
</protein>
<dbReference type="Proteomes" id="UP000009168">
    <property type="component" value="Unassembled WGS sequence"/>
</dbReference>
<keyword evidence="3" id="KW-1185">Reference proteome</keyword>
<name>I7MN33_TETTS</name>
<reference evidence="3" key="1">
    <citation type="journal article" date="2006" name="PLoS Biol.">
        <title>Macronuclear genome sequence of the ciliate Tetrahymena thermophila, a model eukaryote.</title>
        <authorList>
            <person name="Eisen J.A."/>
            <person name="Coyne R.S."/>
            <person name="Wu M."/>
            <person name="Wu D."/>
            <person name="Thiagarajan M."/>
            <person name="Wortman J.R."/>
            <person name="Badger J.H."/>
            <person name="Ren Q."/>
            <person name="Amedeo P."/>
            <person name="Jones K.M."/>
            <person name="Tallon L.J."/>
            <person name="Delcher A.L."/>
            <person name="Salzberg S.L."/>
            <person name="Silva J.C."/>
            <person name="Haas B.J."/>
            <person name="Majoros W.H."/>
            <person name="Farzad M."/>
            <person name="Carlton J.M."/>
            <person name="Smith R.K. Jr."/>
            <person name="Garg J."/>
            <person name="Pearlman R.E."/>
            <person name="Karrer K.M."/>
            <person name="Sun L."/>
            <person name="Manning G."/>
            <person name="Elde N.C."/>
            <person name="Turkewitz A.P."/>
            <person name="Asai D.J."/>
            <person name="Wilkes D.E."/>
            <person name="Wang Y."/>
            <person name="Cai H."/>
            <person name="Collins K."/>
            <person name="Stewart B.A."/>
            <person name="Lee S.R."/>
            <person name="Wilamowska K."/>
            <person name="Weinberg Z."/>
            <person name="Ruzzo W.L."/>
            <person name="Wloga D."/>
            <person name="Gaertig J."/>
            <person name="Frankel J."/>
            <person name="Tsao C.-C."/>
            <person name="Gorovsky M.A."/>
            <person name="Keeling P.J."/>
            <person name="Waller R.F."/>
            <person name="Patron N.J."/>
            <person name="Cherry J.M."/>
            <person name="Stover N.A."/>
            <person name="Krieger C.J."/>
            <person name="del Toro C."/>
            <person name="Ryder H.F."/>
            <person name="Williamson S.C."/>
            <person name="Barbeau R.A."/>
            <person name="Hamilton E.P."/>
            <person name="Orias E."/>
        </authorList>
    </citation>
    <scope>NUCLEOTIDE SEQUENCE [LARGE SCALE GENOMIC DNA]</scope>
    <source>
        <strain evidence="3">SB210</strain>
    </source>
</reference>
<gene>
    <name evidence="2" type="ORF">TTHERM_00526510</name>
</gene>
<evidence type="ECO:0008006" key="4">
    <source>
        <dbReference type="Google" id="ProtNLM"/>
    </source>
</evidence>
<dbReference type="AlphaFoldDB" id="I7MN33"/>
<dbReference type="EMBL" id="GG662209">
    <property type="protein sequence ID" value="EAS07820.2"/>
    <property type="molecule type" value="Genomic_DNA"/>
</dbReference>
<dbReference type="SUPFAM" id="SSF82199">
    <property type="entry name" value="SET domain"/>
    <property type="match status" value="1"/>
</dbReference>